<gene>
    <name evidence="2" type="ORF">ACFY35_16130</name>
</gene>
<keyword evidence="3" id="KW-1185">Reference proteome</keyword>
<sequence length="173" mass="16644">MDRGPAALFGAIVAVGLGPAMWLGVRLGAVDVAPVRPPAVVGEHTAGPEQLVGGAGAGDSPLGDESTGKATPRSKVQRLHNSPSPASSATSTTPPTSTSASPSPTPTRSDTTEPTTPPTESTTGPTTPPTESTTGPTGPPDPPTSSGPGGGPTYPGNQLVGDTGGIAAGGPVN</sequence>
<dbReference type="EMBL" id="JBIAZU010000003">
    <property type="protein sequence ID" value="MFF5290972.1"/>
    <property type="molecule type" value="Genomic_DNA"/>
</dbReference>
<protein>
    <submittedName>
        <fullName evidence="2">Uncharacterized protein</fullName>
    </submittedName>
</protein>
<comment type="caution">
    <text evidence="2">The sequence shown here is derived from an EMBL/GenBank/DDBJ whole genome shotgun (WGS) entry which is preliminary data.</text>
</comment>
<evidence type="ECO:0000313" key="3">
    <source>
        <dbReference type="Proteomes" id="UP001602245"/>
    </source>
</evidence>
<dbReference type="Proteomes" id="UP001602245">
    <property type="component" value="Unassembled WGS sequence"/>
</dbReference>
<reference evidence="2 3" key="1">
    <citation type="submission" date="2024-10" db="EMBL/GenBank/DDBJ databases">
        <title>The Natural Products Discovery Center: Release of the First 8490 Sequenced Strains for Exploring Actinobacteria Biosynthetic Diversity.</title>
        <authorList>
            <person name="Kalkreuter E."/>
            <person name="Kautsar S.A."/>
            <person name="Yang D."/>
            <person name="Bader C.D."/>
            <person name="Teijaro C.N."/>
            <person name="Fluegel L."/>
            <person name="Davis C.M."/>
            <person name="Simpson J.R."/>
            <person name="Lauterbach L."/>
            <person name="Steele A.D."/>
            <person name="Gui C."/>
            <person name="Meng S."/>
            <person name="Li G."/>
            <person name="Viehrig K."/>
            <person name="Ye F."/>
            <person name="Su P."/>
            <person name="Kiefer A.F."/>
            <person name="Nichols A."/>
            <person name="Cepeda A.J."/>
            <person name="Yan W."/>
            <person name="Fan B."/>
            <person name="Jiang Y."/>
            <person name="Adhikari A."/>
            <person name="Zheng C.-J."/>
            <person name="Schuster L."/>
            <person name="Cowan T.M."/>
            <person name="Smanski M.J."/>
            <person name="Chevrette M.G."/>
            <person name="De Carvalho L.P.S."/>
            <person name="Shen B."/>
        </authorList>
    </citation>
    <scope>NUCLEOTIDE SEQUENCE [LARGE SCALE GENOMIC DNA]</scope>
    <source>
        <strain evidence="2 3">NPDC000087</strain>
    </source>
</reference>
<dbReference type="RefSeq" id="WP_020514646.1">
    <property type="nucleotide sequence ID" value="NZ_JBIAZU010000003.1"/>
</dbReference>
<feature type="compositionally biased region" description="Low complexity" evidence="1">
    <location>
        <begin position="82"/>
        <end position="136"/>
    </location>
</feature>
<feature type="compositionally biased region" description="Gly residues" evidence="1">
    <location>
        <begin position="162"/>
        <end position="173"/>
    </location>
</feature>
<name>A0ABW6WG11_9ACTN</name>
<accession>A0ABW6WG11</accession>
<evidence type="ECO:0000256" key="1">
    <source>
        <dbReference type="SAM" id="MobiDB-lite"/>
    </source>
</evidence>
<organism evidence="2 3">
    <name type="scientific">Paractinoplanes globisporus</name>
    <dbReference type="NCBI Taxonomy" id="113565"/>
    <lineage>
        <taxon>Bacteria</taxon>
        <taxon>Bacillati</taxon>
        <taxon>Actinomycetota</taxon>
        <taxon>Actinomycetes</taxon>
        <taxon>Micromonosporales</taxon>
        <taxon>Micromonosporaceae</taxon>
        <taxon>Paractinoplanes</taxon>
    </lineage>
</organism>
<evidence type="ECO:0000313" key="2">
    <source>
        <dbReference type="EMBL" id="MFF5290972.1"/>
    </source>
</evidence>
<feature type="region of interest" description="Disordered" evidence="1">
    <location>
        <begin position="41"/>
        <end position="173"/>
    </location>
</feature>
<proteinExistence type="predicted"/>